<evidence type="ECO:0000256" key="12">
    <source>
        <dbReference type="ARBA" id="ARBA00023222"/>
    </source>
</evidence>
<keyword evidence="12" id="KW-0584">Phenylalanine biosynthesis</keyword>
<dbReference type="CDD" id="cd13630">
    <property type="entry name" value="PBP2_PDT_1"/>
    <property type="match status" value="1"/>
</dbReference>
<dbReference type="GO" id="GO:0009094">
    <property type="term" value="P:L-phenylalanine biosynthetic process"/>
    <property type="evidence" value="ECO:0007669"/>
    <property type="project" value="UniProtKB-UniPathway"/>
</dbReference>
<dbReference type="AlphaFoldDB" id="Q2SCF3"/>
<dbReference type="EC" id="4.2.1.51" evidence="7"/>
<dbReference type="Gene3D" id="1.20.59.10">
    <property type="entry name" value="Chorismate mutase"/>
    <property type="match status" value="1"/>
</dbReference>
<evidence type="ECO:0000256" key="16">
    <source>
        <dbReference type="ARBA" id="ARBA00031175"/>
    </source>
</evidence>
<dbReference type="GO" id="GO:0004106">
    <property type="term" value="F:chorismate mutase activity"/>
    <property type="evidence" value="ECO:0007669"/>
    <property type="project" value="UniProtKB-EC"/>
</dbReference>
<dbReference type="NCBIfam" id="NF008865">
    <property type="entry name" value="PRK11898.1"/>
    <property type="match status" value="1"/>
</dbReference>
<comment type="function">
    <text evidence="2">Catalyzes the Claisen rearrangement of chorismate to prephenate and the decarboxylation/dehydration of prephenate to phenylpyruvate.</text>
</comment>
<keyword evidence="13" id="KW-0413">Isomerase</keyword>
<feature type="domain" description="Chorismate mutase" evidence="20">
    <location>
        <begin position="2"/>
        <end position="96"/>
    </location>
</feature>
<evidence type="ECO:0000256" key="18">
    <source>
        <dbReference type="ARBA" id="ARBA00047848"/>
    </source>
</evidence>
<evidence type="ECO:0000256" key="5">
    <source>
        <dbReference type="ARBA" id="ARBA00004817"/>
    </source>
</evidence>
<evidence type="ECO:0000256" key="2">
    <source>
        <dbReference type="ARBA" id="ARBA00002364"/>
    </source>
</evidence>
<evidence type="ECO:0000256" key="15">
    <source>
        <dbReference type="ARBA" id="ARBA00023268"/>
    </source>
</evidence>
<dbReference type="InterPro" id="IPR008242">
    <property type="entry name" value="Chor_mutase/pphenate_deHydtase"/>
</dbReference>
<dbReference type="InterPro" id="IPR001086">
    <property type="entry name" value="Preph_deHydtase"/>
</dbReference>
<accession>Q2SCF3</accession>
<dbReference type="RefSeq" id="WP_011398736.1">
    <property type="nucleotide sequence ID" value="NC_007645.1"/>
</dbReference>
<dbReference type="Pfam" id="PF01817">
    <property type="entry name" value="CM_2"/>
    <property type="match status" value="1"/>
</dbReference>
<keyword evidence="10" id="KW-0028">Amino-acid biosynthesis</keyword>
<keyword evidence="24" id="KW-1185">Reference proteome</keyword>
<dbReference type="EMBL" id="CP000155">
    <property type="protein sequence ID" value="ABC31671.1"/>
    <property type="molecule type" value="Genomic_DNA"/>
</dbReference>
<dbReference type="FunFam" id="1.20.59.10:FF:000004">
    <property type="entry name" value="Prephenate dehydratase"/>
    <property type="match status" value="1"/>
</dbReference>
<proteinExistence type="predicted"/>
<dbReference type="GO" id="GO:0046417">
    <property type="term" value="P:chorismate metabolic process"/>
    <property type="evidence" value="ECO:0007669"/>
    <property type="project" value="InterPro"/>
</dbReference>
<dbReference type="SUPFAM" id="SSF55021">
    <property type="entry name" value="ACT-like"/>
    <property type="match status" value="1"/>
</dbReference>
<feature type="domain" description="Prephenate dehydratase" evidence="21">
    <location>
        <begin position="96"/>
        <end position="272"/>
    </location>
</feature>
<dbReference type="Gene3D" id="3.30.70.260">
    <property type="match status" value="1"/>
</dbReference>
<dbReference type="PROSITE" id="PS51168">
    <property type="entry name" value="CHORISMATE_MUT_2"/>
    <property type="match status" value="1"/>
</dbReference>
<dbReference type="GO" id="GO:0005737">
    <property type="term" value="C:cytoplasm"/>
    <property type="evidence" value="ECO:0007669"/>
    <property type="project" value="UniProtKB-SubCell"/>
</dbReference>
<dbReference type="Proteomes" id="UP000000238">
    <property type="component" value="Chromosome"/>
</dbReference>
<dbReference type="InterPro" id="IPR002701">
    <property type="entry name" value="CM_II_prokaryot"/>
</dbReference>
<dbReference type="PANTHER" id="PTHR21022">
    <property type="entry name" value="PREPHENATE DEHYDRATASE P PROTEIN"/>
    <property type="match status" value="1"/>
</dbReference>
<evidence type="ECO:0000313" key="23">
    <source>
        <dbReference type="EMBL" id="ABC31671.1"/>
    </source>
</evidence>
<comment type="catalytic activity">
    <reaction evidence="18">
        <text>prephenate + H(+) = 3-phenylpyruvate + CO2 + H2O</text>
        <dbReference type="Rhea" id="RHEA:21648"/>
        <dbReference type="ChEBI" id="CHEBI:15377"/>
        <dbReference type="ChEBI" id="CHEBI:15378"/>
        <dbReference type="ChEBI" id="CHEBI:16526"/>
        <dbReference type="ChEBI" id="CHEBI:18005"/>
        <dbReference type="ChEBI" id="CHEBI:29934"/>
        <dbReference type="EC" id="4.2.1.51"/>
    </reaction>
</comment>
<evidence type="ECO:0000256" key="3">
    <source>
        <dbReference type="ARBA" id="ARBA00004496"/>
    </source>
</evidence>
<dbReference type="PROSITE" id="PS51671">
    <property type="entry name" value="ACT"/>
    <property type="match status" value="1"/>
</dbReference>
<name>Q2SCF3_HAHCH</name>
<evidence type="ECO:0000313" key="24">
    <source>
        <dbReference type="Proteomes" id="UP000000238"/>
    </source>
</evidence>
<evidence type="ECO:0000259" key="20">
    <source>
        <dbReference type="PROSITE" id="PS51168"/>
    </source>
</evidence>
<evidence type="ECO:0000256" key="8">
    <source>
        <dbReference type="ARBA" id="ARBA00014401"/>
    </source>
</evidence>
<keyword evidence="11" id="KW-0057">Aromatic amino acid biosynthesis</keyword>
<dbReference type="PIRSF" id="PIRSF001500">
    <property type="entry name" value="Chor_mut_pdt_Ppr"/>
    <property type="match status" value="1"/>
</dbReference>
<dbReference type="InterPro" id="IPR002912">
    <property type="entry name" value="ACT_dom"/>
</dbReference>
<evidence type="ECO:0000256" key="7">
    <source>
        <dbReference type="ARBA" id="ARBA00013147"/>
    </source>
</evidence>
<dbReference type="PANTHER" id="PTHR21022:SF19">
    <property type="entry name" value="PREPHENATE DEHYDRATASE-RELATED"/>
    <property type="match status" value="1"/>
</dbReference>
<evidence type="ECO:0000259" key="21">
    <source>
        <dbReference type="PROSITE" id="PS51171"/>
    </source>
</evidence>
<keyword evidence="15" id="KW-0511">Multifunctional enzyme</keyword>
<dbReference type="InterPro" id="IPR036263">
    <property type="entry name" value="Chorismate_II_sf"/>
</dbReference>
<dbReference type="GO" id="GO:0004664">
    <property type="term" value="F:prephenate dehydratase activity"/>
    <property type="evidence" value="ECO:0007669"/>
    <property type="project" value="UniProtKB-EC"/>
</dbReference>
<dbReference type="UniPathway" id="UPA00120">
    <property type="reaction ID" value="UER00203"/>
</dbReference>
<dbReference type="eggNOG" id="COG1605">
    <property type="taxonomic scope" value="Bacteria"/>
</dbReference>
<dbReference type="NCBIfam" id="TIGR01807">
    <property type="entry name" value="CM_P2"/>
    <property type="match status" value="1"/>
</dbReference>
<gene>
    <name evidence="23" type="ordered locus">HCH_04981</name>
</gene>
<dbReference type="Gene3D" id="3.40.190.10">
    <property type="entry name" value="Periplasmic binding protein-like II"/>
    <property type="match status" value="2"/>
</dbReference>
<comment type="pathway">
    <text evidence="4">Amino-acid biosynthesis; L-phenylalanine biosynthesis; phenylpyruvate from prephenate: step 1/1.</text>
</comment>
<comment type="subcellular location">
    <subcellularLocation>
        <location evidence="3">Cytoplasm</location>
    </subcellularLocation>
</comment>
<dbReference type="InterPro" id="IPR036979">
    <property type="entry name" value="CM_dom_sf"/>
</dbReference>
<dbReference type="PROSITE" id="PS51171">
    <property type="entry name" value="PREPHENATE_DEHYDR_3"/>
    <property type="match status" value="1"/>
</dbReference>
<evidence type="ECO:0000256" key="14">
    <source>
        <dbReference type="ARBA" id="ARBA00023239"/>
    </source>
</evidence>
<feature type="domain" description="ACT" evidence="22">
    <location>
        <begin position="284"/>
        <end position="359"/>
    </location>
</feature>
<evidence type="ECO:0000256" key="19">
    <source>
        <dbReference type="SAM" id="Coils"/>
    </source>
</evidence>
<sequence length="365" mass="40488">MTTEQTELARLRERIDQIDRQLLALICERAKCAQSVAEVKMRGNSGQDVVFYRPEREAQVLRKIMHENPGPLSDEEVARLFREVMSACLALEAPLHIAFLGPEGAFTHAAALKHFGHSGVCLPHYAIDEVFREVEAGSAHYGVVPVETSNEGVISHTLDVFVNSPLLICGEVEVRTHHFLIAPEQVDAADIKVVYSLAQSFSLCRQWLDERWPGVERIAVPSHADAVKRASERQDAAAVAGEHCARLYGMKVLAKNIEDHPDQIARYLIIGKNSAPPSGDDKTSLMVTIRDEPGALYKMLGVFHRQNLSLTRIDSRPALSGARRYHFFVDFIGHKDLPEVGAAIQELSRDALDVRCLGSYPKGVL</sequence>
<dbReference type="SMART" id="SM00830">
    <property type="entry name" value="CM_2"/>
    <property type="match status" value="1"/>
</dbReference>
<dbReference type="EC" id="5.4.99.5" evidence="6"/>
<dbReference type="eggNOG" id="COG0077">
    <property type="taxonomic scope" value="Bacteria"/>
</dbReference>
<feature type="coiled-coil region" evidence="19">
    <location>
        <begin position="1"/>
        <end position="28"/>
    </location>
</feature>
<evidence type="ECO:0000259" key="22">
    <source>
        <dbReference type="PROSITE" id="PS51671"/>
    </source>
</evidence>
<dbReference type="Pfam" id="PF01842">
    <property type="entry name" value="ACT"/>
    <property type="match status" value="1"/>
</dbReference>
<evidence type="ECO:0000256" key="9">
    <source>
        <dbReference type="ARBA" id="ARBA00022490"/>
    </source>
</evidence>
<dbReference type="InterPro" id="IPR045865">
    <property type="entry name" value="ACT-like_dom_sf"/>
</dbReference>
<dbReference type="CDD" id="cd04905">
    <property type="entry name" value="ACT_CM-PDT"/>
    <property type="match status" value="1"/>
</dbReference>
<reference evidence="23 24" key="1">
    <citation type="journal article" date="2005" name="Nucleic Acids Res.">
        <title>Genomic blueprint of Hahella chejuensis, a marine microbe producing an algicidal agent.</title>
        <authorList>
            <person name="Jeong H."/>
            <person name="Yim J.H."/>
            <person name="Lee C."/>
            <person name="Choi S.-H."/>
            <person name="Park Y.K."/>
            <person name="Yoon S.H."/>
            <person name="Hur C.-G."/>
            <person name="Kang H.-Y."/>
            <person name="Kim D."/>
            <person name="Lee H.H."/>
            <person name="Park K.H."/>
            <person name="Park S.-H."/>
            <person name="Park H.-S."/>
            <person name="Lee H.K."/>
            <person name="Oh T.K."/>
            <person name="Kim J.F."/>
        </authorList>
    </citation>
    <scope>NUCLEOTIDE SEQUENCE [LARGE SCALE GENOMIC DNA]</scope>
    <source>
        <strain evidence="23 24">KCTC 2396</strain>
    </source>
</reference>
<evidence type="ECO:0000256" key="13">
    <source>
        <dbReference type="ARBA" id="ARBA00023235"/>
    </source>
</evidence>
<dbReference type="HOGENOM" id="CLU_035008_0_1_6"/>
<dbReference type="SUPFAM" id="SSF53850">
    <property type="entry name" value="Periplasmic binding protein-like II"/>
    <property type="match status" value="1"/>
</dbReference>
<dbReference type="UniPathway" id="UPA00121">
    <property type="reaction ID" value="UER00345"/>
</dbReference>
<evidence type="ECO:0000256" key="1">
    <source>
        <dbReference type="ARBA" id="ARBA00000824"/>
    </source>
</evidence>
<evidence type="ECO:0000256" key="10">
    <source>
        <dbReference type="ARBA" id="ARBA00022605"/>
    </source>
</evidence>
<dbReference type="OrthoDB" id="9802281at2"/>
<dbReference type="FunFam" id="3.40.190.10:FF:000029">
    <property type="entry name" value="Chorismate mutase/Prephenate dehydratase"/>
    <property type="match status" value="1"/>
</dbReference>
<dbReference type="SUPFAM" id="SSF48600">
    <property type="entry name" value="Chorismate mutase II"/>
    <property type="match status" value="1"/>
</dbReference>
<evidence type="ECO:0000256" key="11">
    <source>
        <dbReference type="ARBA" id="ARBA00023141"/>
    </source>
</evidence>
<keyword evidence="19" id="KW-0175">Coiled coil</keyword>
<evidence type="ECO:0000256" key="17">
    <source>
        <dbReference type="ARBA" id="ARBA00031520"/>
    </source>
</evidence>
<comment type="catalytic activity">
    <reaction evidence="1">
        <text>chorismate = prephenate</text>
        <dbReference type="Rhea" id="RHEA:13897"/>
        <dbReference type="ChEBI" id="CHEBI:29748"/>
        <dbReference type="ChEBI" id="CHEBI:29934"/>
        <dbReference type="EC" id="5.4.99.5"/>
    </reaction>
</comment>
<evidence type="ECO:0000256" key="4">
    <source>
        <dbReference type="ARBA" id="ARBA00004741"/>
    </source>
</evidence>
<protein>
    <recommendedName>
        <fullName evidence="8">Bifunctional chorismate mutase/prephenate dehydratase</fullName>
        <ecNumber evidence="7">4.2.1.51</ecNumber>
        <ecNumber evidence="6">5.4.99.5</ecNumber>
    </recommendedName>
    <alternativeName>
        <fullName evidence="17">Chorismate mutase-prephenate dehydratase</fullName>
    </alternativeName>
    <alternativeName>
        <fullName evidence="16">p-protein</fullName>
    </alternativeName>
</protein>
<dbReference type="InterPro" id="IPR010957">
    <property type="entry name" value="G/b/e-P-prot_chorismate_mutase"/>
</dbReference>
<dbReference type="Pfam" id="PF00800">
    <property type="entry name" value="PDT"/>
    <property type="match status" value="1"/>
</dbReference>
<dbReference type="KEGG" id="hch:HCH_04981"/>
<dbReference type="STRING" id="349521.HCH_04981"/>
<keyword evidence="9" id="KW-0963">Cytoplasm</keyword>
<evidence type="ECO:0000256" key="6">
    <source>
        <dbReference type="ARBA" id="ARBA00012404"/>
    </source>
</evidence>
<organism evidence="23 24">
    <name type="scientific">Hahella chejuensis (strain KCTC 2396)</name>
    <dbReference type="NCBI Taxonomy" id="349521"/>
    <lineage>
        <taxon>Bacteria</taxon>
        <taxon>Pseudomonadati</taxon>
        <taxon>Pseudomonadota</taxon>
        <taxon>Gammaproteobacteria</taxon>
        <taxon>Oceanospirillales</taxon>
        <taxon>Hahellaceae</taxon>
        <taxon>Hahella</taxon>
    </lineage>
</organism>
<keyword evidence="14" id="KW-0456">Lyase</keyword>
<comment type="pathway">
    <text evidence="5">Metabolic intermediate biosynthesis; prephenate biosynthesis; prephenate from chorismate: step 1/1.</text>
</comment>